<evidence type="ECO:0000313" key="2">
    <source>
        <dbReference type="EMBL" id="MBP3963830.1"/>
    </source>
</evidence>
<feature type="signal peptide" evidence="1">
    <location>
        <begin position="1"/>
        <end position="22"/>
    </location>
</feature>
<dbReference type="EMBL" id="JAGKSP010000005">
    <property type="protein sequence ID" value="MBP3963830.1"/>
    <property type="molecule type" value="Genomic_DNA"/>
</dbReference>
<evidence type="ECO:0000313" key="3">
    <source>
        <dbReference type="Proteomes" id="UP000673394"/>
    </source>
</evidence>
<name>A0ABS5CEF8_9BACL</name>
<proteinExistence type="predicted"/>
<dbReference type="InterPro" id="IPR025372">
    <property type="entry name" value="DUF4362"/>
</dbReference>
<sequence length="169" mass="18618">MMRKAAIIALALLLLTACGRVGDSGQTDGSGKRQGAGDDFSKVAEPYNPDQAIENGDVVNVHGKYSNLEKWNQFVKHAKEKQAGRMNVRITQYTIEGDPIFYELTYDGKQIYYTFDNSMDAFGSDLGRPSTTCEGLDTKQNDQGQSYIVLTGCVDQKTADTFYFAADAK</sequence>
<keyword evidence="1" id="KW-0732">Signal</keyword>
<protein>
    <submittedName>
        <fullName evidence="2">DUF4362 domain-containing protein</fullName>
    </submittedName>
</protein>
<dbReference type="PROSITE" id="PS51257">
    <property type="entry name" value="PROKAR_LIPOPROTEIN"/>
    <property type="match status" value="1"/>
</dbReference>
<gene>
    <name evidence="2" type="ORF">I8J30_14025</name>
</gene>
<keyword evidence="3" id="KW-1185">Reference proteome</keyword>
<comment type="caution">
    <text evidence="2">The sequence shown here is derived from an EMBL/GenBank/DDBJ whole genome shotgun (WGS) entry which is preliminary data.</text>
</comment>
<reference evidence="2 3" key="1">
    <citation type="submission" date="2021-04" db="EMBL/GenBank/DDBJ databases">
        <title>Paenibacillus sp. DLE-14 whole genome sequence.</title>
        <authorList>
            <person name="Ham Y.J."/>
        </authorList>
    </citation>
    <scope>NUCLEOTIDE SEQUENCE [LARGE SCALE GENOMIC DNA]</scope>
    <source>
        <strain evidence="2 3">DLE-14</strain>
    </source>
</reference>
<dbReference type="Pfam" id="PF14275">
    <property type="entry name" value="DUF4362"/>
    <property type="match status" value="1"/>
</dbReference>
<dbReference type="Proteomes" id="UP000673394">
    <property type="component" value="Unassembled WGS sequence"/>
</dbReference>
<feature type="chain" id="PRO_5045328361" evidence="1">
    <location>
        <begin position="23"/>
        <end position="169"/>
    </location>
</feature>
<organism evidence="2 3">
    <name type="scientific">Paenibacillus lignilyticus</name>
    <dbReference type="NCBI Taxonomy" id="1172615"/>
    <lineage>
        <taxon>Bacteria</taxon>
        <taxon>Bacillati</taxon>
        <taxon>Bacillota</taxon>
        <taxon>Bacilli</taxon>
        <taxon>Bacillales</taxon>
        <taxon>Paenibacillaceae</taxon>
        <taxon>Paenibacillus</taxon>
    </lineage>
</organism>
<evidence type="ECO:0000256" key="1">
    <source>
        <dbReference type="SAM" id="SignalP"/>
    </source>
</evidence>
<accession>A0ABS5CEF8</accession>
<dbReference type="RefSeq" id="WP_210658620.1">
    <property type="nucleotide sequence ID" value="NZ_JAGKSP010000005.1"/>
</dbReference>